<dbReference type="AlphaFoldDB" id="A0A9W9A7Z9"/>
<accession>A0A9W9A7Z9</accession>
<evidence type="ECO:0008006" key="4">
    <source>
        <dbReference type="Google" id="ProtNLM"/>
    </source>
</evidence>
<sequence length="181" mass="20634">SMRITRAGKLTNYVKYALESLEKNDKKPIIIHTRPKSQDELVASDAQQESKTAPNVSLSLTTTPRLISVVEIIKREYLKDLEKRRSTRLIGLHQYNEIGSLQDHSGSSFGKETDESRAQRIVTVLRGKNFPKQQQFPYMRITLSTCELPELVKNGATYQKPLMRTMSKAAKKRAKTNQKKA</sequence>
<keyword evidence="3" id="KW-1185">Reference proteome</keyword>
<comment type="caution">
    <text evidence="2">The sequence shown here is derived from an EMBL/GenBank/DDBJ whole genome shotgun (WGS) entry which is preliminary data.</text>
</comment>
<dbReference type="EMBL" id="JAOTPV010000011">
    <property type="protein sequence ID" value="KAJ4476637.1"/>
    <property type="molecule type" value="Genomic_DNA"/>
</dbReference>
<organism evidence="2 3">
    <name type="scientific">Lentinula aciculospora</name>
    <dbReference type="NCBI Taxonomy" id="153920"/>
    <lineage>
        <taxon>Eukaryota</taxon>
        <taxon>Fungi</taxon>
        <taxon>Dikarya</taxon>
        <taxon>Basidiomycota</taxon>
        <taxon>Agaricomycotina</taxon>
        <taxon>Agaricomycetes</taxon>
        <taxon>Agaricomycetidae</taxon>
        <taxon>Agaricales</taxon>
        <taxon>Marasmiineae</taxon>
        <taxon>Omphalotaceae</taxon>
        <taxon>Lentinula</taxon>
    </lineage>
</organism>
<feature type="non-terminal residue" evidence="2">
    <location>
        <position position="1"/>
    </location>
</feature>
<gene>
    <name evidence="2" type="ORF">J3R30DRAFT_3214602</name>
</gene>
<dbReference type="OrthoDB" id="424402at2759"/>
<evidence type="ECO:0000256" key="1">
    <source>
        <dbReference type="SAM" id="MobiDB-lite"/>
    </source>
</evidence>
<feature type="region of interest" description="Disordered" evidence="1">
    <location>
        <begin position="34"/>
        <end position="54"/>
    </location>
</feature>
<protein>
    <recommendedName>
        <fullName evidence="4">DNA/RNA-binding protein Alba-like domain-containing protein</fullName>
    </recommendedName>
</protein>
<feature type="compositionally biased region" description="Polar residues" evidence="1">
    <location>
        <begin position="45"/>
        <end position="54"/>
    </location>
</feature>
<reference evidence="2" key="1">
    <citation type="submission" date="2022-08" db="EMBL/GenBank/DDBJ databases">
        <title>A Global Phylogenomic Analysis of the Shiitake Genus Lentinula.</title>
        <authorList>
            <consortium name="DOE Joint Genome Institute"/>
            <person name="Sierra-Patev S."/>
            <person name="Min B."/>
            <person name="Naranjo-Ortiz M."/>
            <person name="Looney B."/>
            <person name="Konkel Z."/>
            <person name="Slot J.C."/>
            <person name="Sakamoto Y."/>
            <person name="Steenwyk J.L."/>
            <person name="Rokas A."/>
            <person name="Carro J."/>
            <person name="Camarero S."/>
            <person name="Ferreira P."/>
            <person name="Molpeceres G."/>
            <person name="Ruiz-Duenas F.J."/>
            <person name="Serrano A."/>
            <person name="Henrissat B."/>
            <person name="Drula E."/>
            <person name="Hughes K.W."/>
            <person name="Mata J.L."/>
            <person name="Ishikawa N.K."/>
            <person name="Vargas-Isla R."/>
            <person name="Ushijima S."/>
            <person name="Smith C.A."/>
            <person name="Ahrendt S."/>
            <person name="Andreopoulos W."/>
            <person name="He G."/>
            <person name="Labutti K."/>
            <person name="Lipzen A."/>
            <person name="Ng V."/>
            <person name="Riley R."/>
            <person name="Sandor L."/>
            <person name="Barry K."/>
            <person name="Martinez A.T."/>
            <person name="Xiao Y."/>
            <person name="Gibbons J.G."/>
            <person name="Terashima K."/>
            <person name="Grigoriev I.V."/>
            <person name="Hibbett D.S."/>
        </authorList>
    </citation>
    <scope>NUCLEOTIDE SEQUENCE</scope>
    <source>
        <strain evidence="2">JLM2183</strain>
    </source>
</reference>
<feature type="non-terminal residue" evidence="2">
    <location>
        <position position="181"/>
    </location>
</feature>
<name>A0A9W9A7Z9_9AGAR</name>
<evidence type="ECO:0000313" key="3">
    <source>
        <dbReference type="Proteomes" id="UP001150266"/>
    </source>
</evidence>
<proteinExistence type="predicted"/>
<dbReference type="Proteomes" id="UP001150266">
    <property type="component" value="Unassembled WGS sequence"/>
</dbReference>
<evidence type="ECO:0000313" key="2">
    <source>
        <dbReference type="EMBL" id="KAJ4476637.1"/>
    </source>
</evidence>